<protein>
    <submittedName>
        <fullName evidence="2">Uncharacterized protein</fullName>
    </submittedName>
</protein>
<keyword evidence="3" id="KW-1185">Reference proteome</keyword>
<evidence type="ECO:0000256" key="1">
    <source>
        <dbReference type="SAM" id="Phobius"/>
    </source>
</evidence>
<evidence type="ECO:0000313" key="3">
    <source>
        <dbReference type="Proteomes" id="UP000649753"/>
    </source>
</evidence>
<keyword evidence="1" id="KW-1133">Transmembrane helix</keyword>
<evidence type="ECO:0000313" key="2">
    <source>
        <dbReference type="EMBL" id="MBE1489576.1"/>
    </source>
</evidence>
<feature type="transmembrane region" description="Helical" evidence="1">
    <location>
        <begin position="20"/>
        <end position="38"/>
    </location>
</feature>
<proteinExistence type="predicted"/>
<organism evidence="2 3">
    <name type="scientific">Plantactinospora soyae</name>
    <dbReference type="NCBI Taxonomy" id="1544732"/>
    <lineage>
        <taxon>Bacteria</taxon>
        <taxon>Bacillati</taxon>
        <taxon>Actinomycetota</taxon>
        <taxon>Actinomycetes</taxon>
        <taxon>Micromonosporales</taxon>
        <taxon>Micromonosporaceae</taxon>
        <taxon>Plantactinospora</taxon>
    </lineage>
</organism>
<dbReference type="RefSeq" id="WP_192769029.1">
    <property type="nucleotide sequence ID" value="NZ_JADBEB010000001.1"/>
</dbReference>
<gene>
    <name evidence="2" type="ORF">H4W31_005214</name>
</gene>
<dbReference type="EMBL" id="JADBEB010000001">
    <property type="protein sequence ID" value="MBE1489576.1"/>
    <property type="molecule type" value="Genomic_DNA"/>
</dbReference>
<name>A0A927MAI1_9ACTN</name>
<comment type="caution">
    <text evidence="2">The sequence shown here is derived from an EMBL/GenBank/DDBJ whole genome shotgun (WGS) entry which is preliminary data.</text>
</comment>
<dbReference type="Proteomes" id="UP000649753">
    <property type="component" value="Unassembled WGS sequence"/>
</dbReference>
<reference evidence="2" key="1">
    <citation type="submission" date="2020-10" db="EMBL/GenBank/DDBJ databases">
        <title>Sequencing the genomes of 1000 actinobacteria strains.</title>
        <authorList>
            <person name="Klenk H.-P."/>
        </authorList>
    </citation>
    <scope>NUCLEOTIDE SEQUENCE</scope>
    <source>
        <strain evidence="2">DSM 46832</strain>
    </source>
</reference>
<sequence>MQFAEDHPKPGYTRGLDITLWGMTAMAAATVLLVAPLLHRRRSAPAPLTPAEPVGRS</sequence>
<keyword evidence="1" id="KW-0472">Membrane</keyword>
<accession>A0A927MAI1</accession>
<dbReference type="AlphaFoldDB" id="A0A927MAI1"/>
<keyword evidence="1" id="KW-0812">Transmembrane</keyword>